<evidence type="ECO:0000313" key="7">
    <source>
        <dbReference type="EMBL" id="SCQ23292.1"/>
    </source>
</evidence>
<dbReference type="GO" id="GO:0051607">
    <property type="term" value="P:defense response to virus"/>
    <property type="evidence" value="ECO:0007669"/>
    <property type="project" value="UniProtKB-KW"/>
</dbReference>
<dbReference type="OrthoDB" id="1120065at2"/>
<evidence type="ECO:0000256" key="1">
    <source>
        <dbReference type="ARBA" id="ARBA00003640"/>
    </source>
</evidence>
<evidence type="ECO:0000256" key="2">
    <source>
        <dbReference type="ARBA" id="ARBA00006896"/>
    </source>
</evidence>
<sequence>MAEKFRQQPQSYSQNKREESSLQDFAQKVKQQYFEGALFEQLLQLNTSDVGLQKELPVDTIINAVEKFVKDYANAITPTQLRNIYSKIKGVNSSLELKLLRPNLAYVAARQGKKDAKEMIAFIDLLIQKMNDKSLDSFKKLMEIIIAYHKFYHTKK</sequence>
<dbReference type="Proteomes" id="UP000182057">
    <property type="component" value="Unassembled WGS sequence"/>
</dbReference>
<evidence type="ECO:0000256" key="4">
    <source>
        <dbReference type="ARBA" id="ARBA00022884"/>
    </source>
</evidence>
<organism evidence="7 8">
    <name type="scientific">Tannerella forsythia</name>
    <name type="common">Bacteroides forsythus</name>
    <dbReference type="NCBI Taxonomy" id="28112"/>
    <lineage>
        <taxon>Bacteria</taxon>
        <taxon>Pseudomonadati</taxon>
        <taxon>Bacteroidota</taxon>
        <taxon>Bacteroidia</taxon>
        <taxon>Bacteroidales</taxon>
        <taxon>Tannerellaceae</taxon>
        <taxon>Tannerella</taxon>
    </lineage>
</organism>
<comment type="similarity">
    <text evidence="2">Belongs to the CRISPR-associated Csm2 family.</text>
</comment>
<protein>
    <recommendedName>
        <fullName evidence="3">CRISPR system Cms protein Csm2</fullName>
    </recommendedName>
    <alternativeName>
        <fullName evidence="6">CRISPR type III A-associated protein Csm2</fullName>
    </alternativeName>
</protein>
<evidence type="ECO:0000256" key="6">
    <source>
        <dbReference type="ARBA" id="ARBA00031723"/>
    </source>
</evidence>
<dbReference type="Pfam" id="PF03750">
    <property type="entry name" value="Csm2_III-A"/>
    <property type="match status" value="1"/>
</dbReference>
<evidence type="ECO:0000256" key="5">
    <source>
        <dbReference type="ARBA" id="ARBA00023118"/>
    </source>
</evidence>
<gene>
    <name evidence="7" type="ORF">TFUB20_02015</name>
</gene>
<name>A0A1D3UTC8_TANFO</name>
<accession>A0A1D3UTC8</accession>
<dbReference type="NCBIfam" id="TIGR01870">
    <property type="entry name" value="cas_TM1810_Csm2"/>
    <property type="match status" value="1"/>
</dbReference>
<dbReference type="EMBL" id="FMMM01000067">
    <property type="protein sequence ID" value="SCQ23292.1"/>
    <property type="molecule type" value="Genomic_DNA"/>
</dbReference>
<proteinExistence type="inferred from homology"/>
<reference evidence="7 8" key="1">
    <citation type="submission" date="2016-09" db="EMBL/GenBank/DDBJ databases">
        <authorList>
            <person name="Capua I."/>
            <person name="De Benedictis P."/>
            <person name="Joannis T."/>
            <person name="Lombin L.H."/>
            <person name="Cattoli G."/>
        </authorList>
    </citation>
    <scope>NUCLEOTIDE SEQUENCE [LARGE SCALE GENOMIC DNA]</scope>
    <source>
        <strain evidence="7 8">UB20</strain>
    </source>
</reference>
<dbReference type="InterPro" id="IPR010149">
    <property type="entry name" value="CRISPR-assoc_prot_Csm2_III-A"/>
</dbReference>
<evidence type="ECO:0000256" key="3">
    <source>
        <dbReference type="ARBA" id="ARBA00016118"/>
    </source>
</evidence>
<dbReference type="RefSeq" id="WP_074450067.1">
    <property type="nucleotide sequence ID" value="NZ_FMMM01000067.1"/>
</dbReference>
<keyword evidence="5" id="KW-0051">Antiviral defense</keyword>
<comment type="function">
    <text evidence="1">This subunit may be involved in monitoring complementarity of crRNA and target RNA.</text>
</comment>
<dbReference type="AlphaFoldDB" id="A0A1D3UTC8"/>
<evidence type="ECO:0000313" key="8">
    <source>
        <dbReference type="Proteomes" id="UP000182057"/>
    </source>
</evidence>
<keyword evidence="4" id="KW-0694">RNA-binding</keyword>
<dbReference type="GO" id="GO:0003723">
    <property type="term" value="F:RNA binding"/>
    <property type="evidence" value="ECO:0007669"/>
    <property type="project" value="UniProtKB-KW"/>
</dbReference>